<organism evidence="1 2">
    <name type="scientific">Azohydromonas caseinilytica</name>
    <dbReference type="NCBI Taxonomy" id="2728836"/>
    <lineage>
        <taxon>Bacteria</taxon>
        <taxon>Pseudomonadati</taxon>
        <taxon>Pseudomonadota</taxon>
        <taxon>Betaproteobacteria</taxon>
        <taxon>Burkholderiales</taxon>
        <taxon>Sphaerotilaceae</taxon>
        <taxon>Azohydromonas</taxon>
    </lineage>
</organism>
<evidence type="ECO:0000313" key="1">
    <source>
        <dbReference type="EMBL" id="NML15218.1"/>
    </source>
</evidence>
<dbReference type="EMBL" id="JABBFW010000005">
    <property type="protein sequence ID" value="NML15218.1"/>
    <property type="molecule type" value="Genomic_DNA"/>
</dbReference>
<dbReference type="AlphaFoldDB" id="A0A848F7R5"/>
<gene>
    <name evidence="1" type="ORF">HHL10_09530</name>
</gene>
<evidence type="ECO:0000313" key="2">
    <source>
        <dbReference type="Proteomes" id="UP000574067"/>
    </source>
</evidence>
<protein>
    <submittedName>
        <fullName evidence="1">Uncharacterized protein</fullName>
    </submittedName>
</protein>
<keyword evidence="2" id="KW-1185">Reference proteome</keyword>
<reference evidence="1 2" key="1">
    <citation type="submission" date="2020-04" db="EMBL/GenBank/DDBJ databases">
        <title>Azohydromonas sp. isolated from soil.</title>
        <authorList>
            <person name="Dahal R.H."/>
        </authorList>
    </citation>
    <scope>NUCLEOTIDE SEQUENCE [LARGE SCALE GENOMIC DNA]</scope>
    <source>
        <strain evidence="1 2">G-1-1-14</strain>
    </source>
</reference>
<proteinExistence type="predicted"/>
<dbReference type="RefSeq" id="WP_169160122.1">
    <property type="nucleotide sequence ID" value="NZ_JABBFW010000005.1"/>
</dbReference>
<name>A0A848F7R5_9BURK</name>
<comment type="caution">
    <text evidence="1">The sequence shown here is derived from an EMBL/GenBank/DDBJ whole genome shotgun (WGS) entry which is preliminary data.</text>
</comment>
<accession>A0A848F7R5</accession>
<sequence>MQDLLSADGGAISVQNTPAPFAFKNAQNVQQGVLRTSGVGLQEDGTAAGMVGRVDWVA</sequence>
<dbReference type="Proteomes" id="UP000574067">
    <property type="component" value="Unassembled WGS sequence"/>
</dbReference>